<dbReference type="InParanoid" id="A0A0D0DMP5"/>
<sequence>MGKWVKQLRNSTGITEKCHVLVSKCAATAHDPTEQSTPQAGPSQIPVLPNLSSPYSGNTPYTGMFPFPGPATGPSSSRFPYFQAPHPPILEISNFCQYYSDLTPFPHYTSNPHFPAKGRYPYNSTNSPSFDTAHRLNS</sequence>
<reference evidence="2 3" key="1">
    <citation type="submission" date="2014-04" db="EMBL/GenBank/DDBJ databases">
        <authorList>
            <consortium name="DOE Joint Genome Institute"/>
            <person name="Kuo A."/>
            <person name="Kohler A."/>
            <person name="Jargeat P."/>
            <person name="Nagy L.G."/>
            <person name="Floudas D."/>
            <person name="Copeland A."/>
            <person name="Barry K.W."/>
            <person name="Cichocki N."/>
            <person name="Veneault-Fourrey C."/>
            <person name="LaButti K."/>
            <person name="Lindquist E.A."/>
            <person name="Lipzen A."/>
            <person name="Lundell T."/>
            <person name="Morin E."/>
            <person name="Murat C."/>
            <person name="Sun H."/>
            <person name="Tunlid A."/>
            <person name="Henrissat B."/>
            <person name="Grigoriev I.V."/>
            <person name="Hibbett D.S."/>
            <person name="Martin F."/>
            <person name="Nordberg H.P."/>
            <person name="Cantor M.N."/>
            <person name="Hua S.X."/>
        </authorList>
    </citation>
    <scope>NUCLEOTIDE SEQUENCE [LARGE SCALE GENOMIC DNA]</scope>
    <source>
        <strain evidence="2 3">Ve08.2h10</strain>
    </source>
</reference>
<proteinExistence type="predicted"/>
<organism evidence="2 3">
    <name type="scientific">Paxillus rubicundulus Ve08.2h10</name>
    <dbReference type="NCBI Taxonomy" id="930991"/>
    <lineage>
        <taxon>Eukaryota</taxon>
        <taxon>Fungi</taxon>
        <taxon>Dikarya</taxon>
        <taxon>Basidiomycota</taxon>
        <taxon>Agaricomycotina</taxon>
        <taxon>Agaricomycetes</taxon>
        <taxon>Agaricomycetidae</taxon>
        <taxon>Boletales</taxon>
        <taxon>Paxilineae</taxon>
        <taxon>Paxillaceae</taxon>
        <taxon>Paxillus</taxon>
    </lineage>
</organism>
<reference evidence="3" key="2">
    <citation type="submission" date="2015-01" db="EMBL/GenBank/DDBJ databases">
        <title>Evolutionary Origins and Diversification of the Mycorrhizal Mutualists.</title>
        <authorList>
            <consortium name="DOE Joint Genome Institute"/>
            <consortium name="Mycorrhizal Genomics Consortium"/>
            <person name="Kohler A."/>
            <person name="Kuo A."/>
            <person name="Nagy L.G."/>
            <person name="Floudas D."/>
            <person name="Copeland A."/>
            <person name="Barry K.W."/>
            <person name="Cichocki N."/>
            <person name="Veneault-Fourrey C."/>
            <person name="LaButti K."/>
            <person name="Lindquist E.A."/>
            <person name="Lipzen A."/>
            <person name="Lundell T."/>
            <person name="Morin E."/>
            <person name="Murat C."/>
            <person name="Riley R."/>
            <person name="Ohm R."/>
            <person name="Sun H."/>
            <person name="Tunlid A."/>
            <person name="Henrissat B."/>
            <person name="Grigoriev I.V."/>
            <person name="Hibbett D.S."/>
            <person name="Martin F."/>
        </authorList>
    </citation>
    <scope>NUCLEOTIDE SEQUENCE [LARGE SCALE GENOMIC DNA]</scope>
    <source>
        <strain evidence="3">Ve08.2h10</strain>
    </source>
</reference>
<name>A0A0D0DMP5_9AGAM</name>
<keyword evidence="3" id="KW-1185">Reference proteome</keyword>
<feature type="region of interest" description="Disordered" evidence="1">
    <location>
        <begin position="29"/>
        <end position="54"/>
    </location>
</feature>
<feature type="region of interest" description="Disordered" evidence="1">
    <location>
        <begin position="119"/>
        <end position="138"/>
    </location>
</feature>
<accession>A0A0D0DMP5</accession>
<protein>
    <submittedName>
        <fullName evidence="2">Uncharacterized protein</fullName>
    </submittedName>
</protein>
<dbReference type="AlphaFoldDB" id="A0A0D0DMP5"/>
<feature type="compositionally biased region" description="Polar residues" evidence="1">
    <location>
        <begin position="122"/>
        <end position="138"/>
    </location>
</feature>
<evidence type="ECO:0000313" key="2">
    <source>
        <dbReference type="EMBL" id="KIK83529.1"/>
    </source>
</evidence>
<gene>
    <name evidence="2" type="ORF">PAXRUDRAFT_832060</name>
</gene>
<evidence type="ECO:0000313" key="3">
    <source>
        <dbReference type="Proteomes" id="UP000054538"/>
    </source>
</evidence>
<dbReference type="Proteomes" id="UP000054538">
    <property type="component" value="Unassembled WGS sequence"/>
</dbReference>
<dbReference type="EMBL" id="KN825592">
    <property type="protein sequence ID" value="KIK83529.1"/>
    <property type="molecule type" value="Genomic_DNA"/>
</dbReference>
<dbReference type="HOGENOM" id="CLU_1917727_0_0_1"/>
<evidence type="ECO:0000256" key="1">
    <source>
        <dbReference type="SAM" id="MobiDB-lite"/>
    </source>
</evidence>